<dbReference type="Proteomes" id="UP000028839">
    <property type="component" value="Unassembled WGS sequence"/>
</dbReference>
<comment type="caution">
    <text evidence="1">The sequence shown here is derived from an EMBL/GenBank/DDBJ whole genome shotgun (WGS) entry which is preliminary data.</text>
</comment>
<protein>
    <submittedName>
        <fullName evidence="1">Uncharacterized protein</fullName>
    </submittedName>
</protein>
<name>A0A0E2YX68_9GAMM</name>
<reference evidence="1 2" key="1">
    <citation type="submission" date="2014-07" db="EMBL/GenBank/DDBJ databases">
        <title>Comparative analysis of Nitrosococcus oceani genome inventories of strains from Pacific and Atlantic gyres.</title>
        <authorList>
            <person name="Lim C.K."/>
            <person name="Wang L."/>
            <person name="Sayavedra-Soto L.A."/>
            <person name="Klotz M.G."/>
        </authorList>
    </citation>
    <scope>NUCLEOTIDE SEQUENCE [LARGE SCALE GENOMIC DNA]</scope>
    <source>
        <strain evidence="1 2">C-27</strain>
    </source>
</reference>
<evidence type="ECO:0000313" key="1">
    <source>
        <dbReference type="EMBL" id="KFI18038.1"/>
    </source>
</evidence>
<dbReference type="HOGENOM" id="CLU_197520_0_0_6"/>
<proteinExistence type="predicted"/>
<sequence>MKSFVILLNTIEVKQTLGLAYRVVYEIEGSETTIEWSWGEIDGAALRNRPKNRGLRINERKRKTEREAEILTRIPGQS</sequence>
<dbReference type="EMBL" id="JPGN01000088">
    <property type="protein sequence ID" value="KFI18038.1"/>
    <property type="molecule type" value="Genomic_DNA"/>
</dbReference>
<organism evidence="1 2">
    <name type="scientific">Nitrosococcus oceani C-27</name>
    <dbReference type="NCBI Taxonomy" id="314279"/>
    <lineage>
        <taxon>Bacteria</taxon>
        <taxon>Pseudomonadati</taxon>
        <taxon>Pseudomonadota</taxon>
        <taxon>Gammaproteobacteria</taxon>
        <taxon>Chromatiales</taxon>
        <taxon>Chromatiaceae</taxon>
        <taxon>Nitrosococcus</taxon>
    </lineage>
</organism>
<accession>A0A0E2YX68</accession>
<gene>
    <name evidence="1" type="ORF">IB75_16095</name>
</gene>
<evidence type="ECO:0000313" key="2">
    <source>
        <dbReference type="Proteomes" id="UP000028839"/>
    </source>
</evidence>
<dbReference type="AlphaFoldDB" id="A0A0E2YX68"/>